<dbReference type="OrthoDB" id="1841769at2759"/>
<dbReference type="Proteomes" id="UP001652660">
    <property type="component" value="Chromosome 5e"/>
</dbReference>
<comment type="similarity">
    <text evidence="1">Belongs to the STIG1 family.</text>
</comment>
<accession>A0A6P6XNC4</accession>
<dbReference type="AlphaFoldDB" id="A0A6P6XNC4"/>
<protein>
    <submittedName>
        <fullName evidence="5">Stigma-specific STIG1-like protein 3</fullName>
    </submittedName>
</protein>
<keyword evidence="4" id="KW-1185">Reference proteome</keyword>
<reference evidence="4" key="1">
    <citation type="journal article" date="2025" name="Foods">
        <title>Unveiling the Microbial Signatures of Arabica Coffee Cherries: Insights into Ripeness Specific Diversity, Functional Traits, and Implications for Quality and Safety.</title>
        <authorList>
            <consortium name="RefSeq"/>
            <person name="Tenea G.N."/>
            <person name="Cifuentes V."/>
            <person name="Reyes P."/>
            <person name="Cevallos-Vallejos M."/>
        </authorList>
    </citation>
    <scope>NUCLEOTIDE SEQUENCE [LARGE SCALE GENOMIC DNA]</scope>
</reference>
<gene>
    <name evidence="5" type="primary">LOC113743719</name>
</gene>
<dbReference type="RefSeq" id="XP_027127597.1">
    <property type="nucleotide sequence ID" value="XM_027271796.2"/>
</dbReference>
<dbReference type="Pfam" id="PF04885">
    <property type="entry name" value="Stig1"/>
    <property type="match status" value="1"/>
</dbReference>
<name>A0A6P6XNC4_COFAR</name>
<feature type="chain" id="PRO_5028110694" evidence="3">
    <location>
        <begin position="18"/>
        <end position="155"/>
    </location>
</feature>
<organism evidence="4 5">
    <name type="scientific">Coffea arabica</name>
    <name type="common">Arabian coffee</name>
    <dbReference type="NCBI Taxonomy" id="13443"/>
    <lineage>
        <taxon>Eukaryota</taxon>
        <taxon>Viridiplantae</taxon>
        <taxon>Streptophyta</taxon>
        <taxon>Embryophyta</taxon>
        <taxon>Tracheophyta</taxon>
        <taxon>Spermatophyta</taxon>
        <taxon>Magnoliopsida</taxon>
        <taxon>eudicotyledons</taxon>
        <taxon>Gunneridae</taxon>
        <taxon>Pentapetalae</taxon>
        <taxon>asterids</taxon>
        <taxon>lamiids</taxon>
        <taxon>Gentianales</taxon>
        <taxon>Rubiaceae</taxon>
        <taxon>Ixoroideae</taxon>
        <taxon>Gardenieae complex</taxon>
        <taxon>Bertiereae - Coffeeae clade</taxon>
        <taxon>Coffeeae</taxon>
        <taxon>Coffea</taxon>
    </lineage>
</organism>
<dbReference type="GeneID" id="113743719"/>
<reference evidence="5" key="2">
    <citation type="submission" date="2025-08" db="UniProtKB">
        <authorList>
            <consortium name="RefSeq"/>
        </authorList>
    </citation>
    <scope>IDENTIFICATION</scope>
    <source>
        <tissue evidence="5">Leaves</tissue>
    </source>
</reference>
<evidence type="ECO:0000256" key="1">
    <source>
        <dbReference type="ARBA" id="ARBA00006010"/>
    </source>
</evidence>
<dbReference type="PANTHER" id="PTHR33227">
    <property type="entry name" value="STIGMA-SPECIFIC STIG1-LIKE PROTEIN 3"/>
    <property type="match status" value="1"/>
</dbReference>
<feature type="signal peptide" evidence="3">
    <location>
        <begin position="1"/>
        <end position="17"/>
    </location>
</feature>
<dbReference type="InterPro" id="IPR006969">
    <property type="entry name" value="Stig-like"/>
</dbReference>
<evidence type="ECO:0000313" key="4">
    <source>
        <dbReference type="Proteomes" id="UP001652660"/>
    </source>
</evidence>
<evidence type="ECO:0000256" key="3">
    <source>
        <dbReference type="SAM" id="SignalP"/>
    </source>
</evidence>
<sequence length="155" mass="17307">MKVIRLIFMVALAMALAITLVTMKNTAEESVMKNKKNSDSERGKILMPSKRLSRFLAQKRKPKNPRAADHCKKDNDICGNIPGEEGRNSTCCNNKCVDLVYDPYNCGACKNKCLPFEACCNGRCVNLSFDKRHCGFCNKKCMPGGFCIYGICDYA</sequence>
<proteinExistence type="inferred from homology"/>
<dbReference type="PANTHER" id="PTHR33227:SF18">
    <property type="entry name" value="STIGMA-SPECIFIC STIG1-LIKE PROTEIN 3"/>
    <property type="match status" value="1"/>
</dbReference>
<evidence type="ECO:0000313" key="5">
    <source>
        <dbReference type="RefSeq" id="XP_027127597.1"/>
    </source>
</evidence>
<evidence type="ECO:0000256" key="2">
    <source>
        <dbReference type="ARBA" id="ARBA00022729"/>
    </source>
</evidence>
<keyword evidence="2 3" id="KW-0732">Signal</keyword>